<organism evidence="14 15">
    <name type="scientific">Ustilaginoidea virens</name>
    <name type="common">Rice false smut fungus</name>
    <name type="synonym">Villosiclava virens</name>
    <dbReference type="NCBI Taxonomy" id="1159556"/>
    <lineage>
        <taxon>Eukaryota</taxon>
        <taxon>Fungi</taxon>
        <taxon>Dikarya</taxon>
        <taxon>Ascomycota</taxon>
        <taxon>Pezizomycotina</taxon>
        <taxon>Sordariomycetes</taxon>
        <taxon>Hypocreomycetidae</taxon>
        <taxon>Hypocreales</taxon>
        <taxon>Clavicipitaceae</taxon>
        <taxon>Ustilaginoidea</taxon>
    </lineage>
</organism>
<dbReference type="GO" id="GO:0042438">
    <property type="term" value="P:melanin biosynthetic process"/>
    <property type="evidence" value="ECO:0007669"/>
    <property type="project" value="UniProtKB-KW"/>
</dbReference>
<comment type="cofactor">
    <cofactor evidence="1">
        <name>Cu(2+)</name>
        <dbReference type="ChEBI" id="CHEBI:29036"/>
    </cofactor>
</comment>
<dbReference type="GeneID" id="66067489"/>
<dbReference type="SUPFAM" id="SSF48056">
    <property type="entry name" value="Di-copper centre-containing domain"/>
    <property type="match status" value="1"/>
</dbReference>
<keyword evidence="7" id="KW-0503">Monooxygenase</keyword>
<dbReference type="InterPro" id="IPR050316">
    <property type="entry name" value="Tyrosinase/Hemocyanin"/>
</dbReference>
<evidence type="ECO:0000256" key="10">
    <source>
        <dbReference type="ARBA" id="ARBA00048881"/>
    </source>
</evidence>
<dbReference type="Gene3D" id="1.10.1280.10">
    <property type="entry name" value="Di-copper center containing domain from catechol oxidase"/>
    <property type="match status" value="1"/>
</dbReference>
<accession>A0A8E5MJW1</accession>
<evidence type="ECO:0000256" key="7">
    <source>
        <dbReference type="ARBA" id="ARBA00023033"/>
    </source>
</evidence>
<sequence>MSAQFWIRFPFCLLGTFTFLSLVSSQSYDFGIDASNLGRRDDAGAPIVVGRLPVPSNGSLPLRLEVRQMRDDRYRWDLFILALSMFQYADQENPLSWYQIAGIHGVPFTTWNGVEPLPGANQSGYCTHSSVLFPMWHRPYLALFEQQLYAMANSIARMFANATERGLYEKAAADFRLPYWDWSLKAPASETFLPDVFWSPFILQSGPNGVQNIRNPLYSYQFHPLDKEALIWNPLKQWNETKRAPETAVSMTAPPSNNDEANTALLSKLPEIQQRLYVLFSSYRDYNSFSNKAWAASQGLSQLDSIESVHDVIHIYGGSKGHLTYVPLSSFDPLFLLHHTMTDRLIAMWQVLNPSAWITPMPAGETSFTAVKGTVQSSASPLTPFYAGEDGTFWTSDMARSTDAFGYGYADTIAPPGYDEDVRQDLIRKINNWYGSASPRGLMSGAAGRLGKGSEPWTRPTSSGPSHYVEWIANVRVNVEALDGSYVVHFFLGEPPPPPPPPPPMATTTTTRAGWTLARNLVGSVAIFAMDRSTGSRSQISGSVPLTSAIMGVVSAGEVADLSPQSVGPYLASKLRFAVQRSNGSEANPAHVDGLRIHVTTSNVRIPGGETELPEWGAPVTRLELFHSS</sequence>
<comment type="catalytic activity">
    <reaction evidence="10">
        <text>L-tyrosine + O2 = L-dopaquinone + H2O</text>
        <dbReference type="Rhea" id="RHEA:18117"/>
        <dbReference type="ChEBI" id="CHEBI:15377"/>
        <dbReference type="ChEBI" id="CHEBI:15379"/>
        <dbReference type="ChEBI" id="CHEBI:57924"/>
        <dbReference type="ChEBI" id="CHEBI:58315"/>
        <dbReference type="EC" id="1.14.18.1"/>
    </reaction>
</comment>
<comment type="catalytic activity">
    <reaction evidence="9">
        <text>2 L-dopa + O2 = 2 L-dopaquinone + 2 H2O</text>
        <dbReference type="Rhea" id="RHEA:34287"/>
        <dbReference type="ChEBI" id="CHEBI:15377"/>
        <dbReference type="ChEBI" id="CHEBI:15379"/>
        <dbReference type="ChEBI" id="CHEBI:57504"/>
        <dbReference type="ChEBI" id="CHEBI:57924"/>
        <dbReference type="EC" id="1.14.18.1"/>
    </reaction>
</comment>
<evidence type="ECO:0000256" key="3">
    <source>
        <dbReference type="ARBA" id="ARBA00011906"/>
    </source>
</evidence>
<gene>
    <name evidence="14" type="ORF">UV8b_06712</name>
</gene>
<protein>
    <recommendedName>
        <fullName evidence="3">tyrosinase</fullName>
        <ecNumber evidence="3">1.14.18.1</ecNumber>
    </recommendedName>
</protein>
<dbReference type="InterPro" id="IPR002227">
    <property type="entry name" value="Tyrosinase_Cu-bd"/>
</dbReference>
<evidence type="ECO:0000259" key="12">
    <source>
        <dbReference type="PROSITE" id="PS00497"/>
    </source>
</evidence>
<keyword evidence="6" id="KW-0186">Copper</keyword>
<feature type="domain" description="Tyrosinase copper-binding" evidence="12">
    <location>
        <begin position="128"/>
        <end position="145"/>
    </location>
</feature>
<dbReference type="Pfam" id="PF18132">
    <property type="entry name" value="Tyrosinase_C"/>
    <property type="match status" value="1"/>
</dbReference>
<keyword evidence="4" id="KW-0479">Metal-binding</keyword>
<evidence type="ECO:0000256" key="6">
    <source>
        <dbReference type="ARBA" id="ARBA00023008"/>
    </source>
</evidence>
<evidence type="ECO:0000313" key="15">
    <source>
        <dbReference type="Proteomes" id="UP000027002"/>
    </source>
</evidence>
<dbReference type="EMBL" id="CP072757">
    <property type="protein sequence ID" value="QUC22471.1"/>
    <property type="molecule type" value="Genomic_DNA"/>
</dbReference>
<evidence type="ECO:0000256" key="8">
    <source>
        <dbReference type="ARBA" id="ARBA00023101"/>
    </source>
</evidence>
<dbReference type="PRINTS" id="PR00092">
    <property type="entry name" value="TYROSINASE"/>
</dbReference>
<evidence type="ECO:0000313" key="14">
    <source>
        <dbReference type="EMBL" id="QUC22471.1"/>
    </source>
</evidence>
<dbReference type="EC" id="1.14.18.1" evidence="3"/>
<keyword evidence="5" id="KW-0560">Oxidoreductase</keyword>
<keyword evidence="8" id="KW-0470">Melanin biosynthesis</keyword>
<dbReference type="KEGG" id="uvi:66067489"/>
<name>A0A8E5MJW1_USTVR</name>
<proteinExistence type="inferred from homology"/>
<dbReference type="PROSITE" id="PS00497">
    <property type="entry name" value="TYROSINASE_1"/>
    <property type="match status" value="1"/>
</dbReference>
<evidence type="ECO:0000256" key="5">
    <source>
        <dbReference type="ARBA" id="ARBA00023002"/>
    </source>
</evidence>
<dbReference type="PANTHER" id="PTHR11474">
    <property type="entry name" value="TYROSINASE FAMILY MEMBER"/>
    <property type="match status" value="1"/>
</dbReference>
<dbReference type="Proteomes" id="UP000027002">
    <property type="component" value="Chromosome 5"/>
</dbReference>
<reference evidence="14" key="1">
    <citation type="submission" date="2020-03" db="EMBL/GenBank/DDBJ databases">
        <title>A mixture of massive structural variations and highly conserved coding sequences in Ustilaginoidea virens genome.</title>
        <authorList>
            <person name="Zhang K."/>
            <person name="Zhao Z."/>
            <person name="Zhang Z."/>
            <person name="Li Y."/>
            <person name="Hsiang T."/>
            <person name="Sun W."/>
        </authorList>
    </citation>
    <scope>NUCLEOTIDE SEQUENCE</scope>
    <source>
        <strain evidence="14">UV-8b</strain>
    </source>
</reference>
<dbReference type="AlphaFoldDB" id="A0A8E5MJW1"/>
<feature type="domain" description="Tyrosinase copper-binding" evidence="13">
    <location>
        <begin position="332"/>
        <end position="343"/>
    </location>
</feature>
<dbReference type="RefSeq" id="XP_043000144.1">
    <property type="nucleotide sequence ID" value="XM_043144209.1"/>
</dbReference>
<feature type="signal peptide" evidence="11">
    <location>
        <begin position="1"/>
        <end position="25"/>
    </location>
</feature>
<evidence type="ECO:0000256" key="2">
    <source>
        <dbReference type="ARBA" id="ARBA00009928"/>
    </source>
</evidence>
<dbReference type="PANTHER" id="PTHR11474:SF76">
    <property type="entry name" value="SHKT DOMAIN-CONTAINING PROTEIN"/>
    <property type="match status" value="1"/>
</dbReference>
<dbReference type="Pfam" id="PF00264">
    <property type="entry name" value="Tyrosinase"/>
    <property type="match status" value="1"/>
</dbReference>
<dbReference type="Gene3D" id="2.60.310.20">
    <property type="match status" value="1"/>
</dbReference>
<keyword evidence="15" id="KW-1185">Reference proteome</keyword>
<dbReference type="GO" id="GO:0046872">
    <property type="term" value="F:metal ion binding"/>
    <property type="evidence" value="ECO:0007669"/>
    <property type="project" value="UniProtKB-KW"/>
</dbReference>
<feature type="chain" id="PRO_5034928566" description="tyrosinase" evidence="11">
    <location>
        <begin position="26"/>
        <end position="629"/>
    </location>
</feature>
<dbReference type="InterPro" id="IPR008922">
    <property type="entry name" value="Di-copper_centre_dom_sf"/>
</dbReference>
<dbReference type="PROSITE" id="PS00498">
    <property type="entry name" value="TYROSINASE_2"/>
    <property type="match status" value="1"/>
</dbReference>
<evidence type="ECO:0000256" key="4">
    <source>
        <dbReference type="ARBA" id="ARBA00022723"/>
    </source>
</evidence>
<comment type="similarity">
    <text evidence="2">Belongs to the tyrosinase family.</text>
</comment>
<evidence type="ECO:0000256" key="9">
    <source>
        <dbReference type="ARBA" id="ARBA00048233"/>
    </source>
</evidence>
<evidence type="ECO:0000256" key="1">
    <source>
        <dbReference type="ARBA" id="ARBA00001973"/>
    </source>
</evidence>
<dbReference type="InterPro" id="IPR041640">
    <property type="entry name" value="Tyrosinase_C"/>
</dbReference>
<dbReference type="OrthoDB" id="6132182at2759"/>
<dbReference type="GO" id="GO:0004503">
    <property type="term" value="F:tyrosinase activity"/>
    <property type="evidence" value="ECO:0007669"/>
    <property type="project" value="UniProtKB-EC"/>
</dbReference>
<keyword evidence="11" id="KW-0732">Signal</keyword>
<evidence type="ECO:0000259" key="13">
    <source>
        <dbReference type="PROSITE" id="PS00498"/>
    </source>
</evidence>
<evidence type="ECO:0000256" key="11">
    <source>
        <dbReference type="SAM" id="SignalP"/>
    </source>
</evidence>